<reference evidence="3" key="1">
    <citation type="journal article" date="2019" name="Int. J. Syst. Evol. Microbiol.">
        <title>The Global Catalogue of Microorganisms (GCM) 10K type strain sequencing project: providing services to taxonomists for standard genome sequencing and annotation.</title>
        <authorList>
            <consortium name="The Broad Institute Genomics Platform"/>
            <consortium name="The Broad Institute Genome Sequencing Center for Infectious Disease"/>
            <person name="Wu L."/>
            <person name="Ma J."/>
        </authorList>
    </citation>
    <scope>NUCLEOTIDE SEQUENCE [LARGE SCALE GENOMIC DNA]</scope>
    <source>
        <strain evidence="3">CGMCC 4.1621</strain>
    </source>
</reference>
<dbReference type="Pfam" id="PF09512">
    <property type="entry name" value="ThiW"/>
    <property type="match status" value="1"/>
</dbReference>
<dbReference type="Proteomes" id="UP001596410">
    <property type="component" value="Unassembled WGS sequence"/>
</dbReference>
<dbReference type="InterPro" id="IPR012652">
    <property type="entry name" value="ThiW"/>
</dbReference>
<sequence length="164" mass="16970">MNRTHLLTTMAVFVAIGTLGAQLLWFPAGIAKAYPVQHAVNVMAAITLGPIPAVAIAFVIGLLRNLLGLGTLLAFPGGMIGALLAGYFYKWTKKSFAAASGEMIGSGFIGALFAVPFATVLMGSAAGAFAFIPPFLVSSISGSLLGWFVASRVRQTKLIPQANA</sequence>
<dbReference type="EMBL" id="JBHSZV010000010">
    <property type="protein sequence ID" value="MFC7060929.1"/>
    <property type="molecule type" value="Genomic_DNA"/>
</dbReference>
<keyword evidence="1" id="KW-0472">Membrane</keyword>
<dbReference type="RefSeq" id="WP_204708721.1">
    <property type="nucleotide sequence ID" value="NZ_JBHSZV010000010.1"/>
</dbReference>
<keyword evidence="1" id="KW-1133">Transmembrane helix</keyword>
<gene>
    <name evidence="2" type="primary">thiW</name>
    <name evidence="2" type="ORF">ACFQIC_03475</name>
</gene>
<keyword evidence="3" id="KW-1185">Reference proteome</keyword>
<feature type="transmembrane region" description="Helical" evidence="1">
    <location>
        <begin position="66"/>
        <end position="89"/>
    </location>
</feature>
<dbReference type="PIRSF" id="PIRSF024534">
    <property type="entry name" value="ThiW"/>
    <property type="match status" value="1"/>
</dbReference>
<accession>A0ABW2EF16</accession>
<feature type="transmembrane region" description="Helical" evidence="1">
    <location>
        <begin position="6"/>
        <end position="26"/>
    </location>
</feature>
<dbReference type="Gene3D" id="1.10.1760.20">
    <property type="match status" value="1"/>
</dbReference>
<evidence type="ECO:0000313" key="3">
    <source>
        <dbReference type="Proteomes" id="UP001596410"/>
    </source>
</evidence>
<dbReference type="NCBIfam" id="TIGR02359">
    <property type="entry name" value="thiW"/>
    <property type="match status" value="1"/>
</dbReference>
<feature type="transmembrane region" description="Helical" evidence="1">
    <location>
        <begin position="38"/>
        <end position="60"/>
    </location>
</feature>
<evidence type="ECO:0000256" key="1">
    <source>
        <dbReference type="SAM" id="Phobius"/>
    </source>
</evidence>
<organism evidence="2 3">
    <name type="scientific">Halobacillus seohaensis</name>
    <dbReference type="NCBI Taxonomy" id="447421"/>
    <lineage>
        <taxon>Bacteria</taxon>
        <taxon>Bacillati</taxon>
        <taxon>Bacillota</taxon>
        <taxon>Bacilli</taxon>
        <taxon>Bacillales</taxon>
        <taxon>Bacillaceae</taxon>
        <taxon>Halobacillus</taxon>
    </lineage>
</organism>
<feature type="transmembrane region" description="Helical" evidence="1">
    <location>
        <begin position="101"/>
        <end position="122"/>
    </location>
</feature>
<proteinExistence type="predicted"/>
<comment type="caution">
    <text evidence="2">The sequence shown here is derived from an EMBL/GenBank/DDBJ whole genome shotgun (WGS) entry which is preliminary data.</text>
</comment>
<name>A0ABW2EF16_9BACI</name>
<protein>
    <submittedName>
        <fullName evidence="2">Energy coupling factor transporter S component ThiW</fullName>
    </submittedName>
</protein>
<evidence type="ECO:0000313" key="2">
    <source>
        <dbReference type="EMBL" id="MFC7060929.1"/>
    </source>
</evidence>
<feature type="transmembrane region" description="Helical" evidence="1">
    <location>
        <begin position="128"/>
        <end position="150"/>
    </location>
</feature>
<keyword evidence="1" id="KW-0812">Transmembrane</keyword>